<evidence type="ECO:0000259" key="9">
    <source>
        <dbReference type="Pfam" id="PF06808"/>
    </source>
</evidence>
<comment type="subcellular location">
    <subcellularLocation>
        <location evidence="1 7">Cell inner membrane</location>
        <topology evidence="1 7">Multi-pass membrane protein</topology>
    </subcellularLocation>
</comment>
<accession>A0A1J0WNV9</accession>
<evidence type="ECO:0000256" key="3">
    <source>
        <dbReference type="ARBA" id="ARBA00022519"/>
    </source>
</evidence>
<keyword evidence="4 8" id="KW-0812">Transmembrane</keyword>
<evidence type="ECO:0000313" key="11">
    <source>
        <dbReference type="Proteomes" id="UP000181897"/>
    </source>
</evidence>
<feature type="transmembrane region" description="Helical" evidence="8">
    <location>
        <begin position="6"/>
        <end position="39"/>
    </location>
</feature>
<dbReference type="PIRSF" id="PIRSF006066">
    <property type="entry name" value="HI0050"/>
    <property type="match status" value="1"/>
</dbReference>
<dbReference type="GO" id="GO:0005886">
    <property type="term" value="C:plasma membrane"/>
    <property type="evidence" value="ECO:0007669"/>
    <property type="project" value="UniProtKB-SubCell"/>
</dbReference>
<protein>
    <submittedName>
        <fullName evidence="10">C4-dicarboxylate ABC transporter</fullName>
    </submittedName>
</protein>
<feature type="transmembrane region" description="Helical" evidence="8">
    <location>
        <begin position="284"/>
        <end position="306"/>
    </location>
</feature>
<evidence type="ECO:0000256" key="4">
    <source>
        <dbReference type="ARBA" id="ARBA00022692"/>
    </source>
</evidence>
<keyword evidence="3 7" id="KW-0997">Cell inner membrane</keyword>
<dbReference type="PANTHER" id="PTHR33362">
    <property type="entry name" value="SIALIC ACID TRAP TRANSPORTER PERMEASE PROTEIN SIAT-RELATED"/>
    <property type="match status" value="1"/>
</dbReference>
<evidence type="ECO:0000256" key="2">
    <source>
        <dbReference type="ARBA" id="ARBA00022475"/>
    </source>
</evidence>
<evidence type="ECO:0000256" key="1">
    <source>
        <dbReference type="ARBA" id="ARBA00004429"/>
    </source>
</evidence>
<feature type="transmembrane region" description="Helical" evidence="8">
    <location>
        <begin position="60"/>
        <end position="83"/>
    </location>
</feature>
<feature type="domain" description="TRAP C4-dicarboxylate transport system permease DctM subunit" evidence="9">
    <location>
        <begin position="11"/>
        <end position="426"/>
    </location>
</feature>
<keyword evidence="7" id="KW-0813">Transport</keyword>
<feature type="transmembrane region" description="Helical" evidence="8">
    <location>
        <begin position="411"/>
        <end position="433"/>
    </location>
</feature>
<feature type="transmembrane region" description="Helical" evidence="8">
    <location>
        <begin position="178"/>
        <end position="200"/>
    </location>
</feature>
<dbReference type="PANTHER" id="PTHR33362:SF5">
    <property type="entry name" value="C4-DICARBOXYLATE TRAP TRANSPORTER LARGE PERMEASE PROTEIN DCTM"/>
    <property type="match status" value="1"/>
</dbReference>
<feature type="transmembrane region" description="Helical" evidence="8">
    <location>
        <begin position="103"/>
        <end position="129"/>
    </location>
</feature>
<proteinExistence type="predicted"/>
<keyword evidence="5 8" id="KW-1133">Transmembrane helix</keyword>
<dbReference type="Proteomes" id="UP000181897">
    <property type="component" value="Plasmid unnamed4"/>
</dbReference>
<reference evidence="10 11" key="1">
    <citation type="submission" date="2016-11" db="EMBL/GenBank/DDBJ databases">
        <title>Complete genome sequence of Sulfitobacter sp. AM1-D1, a toxic bacteria associated with marine dinoflagellate Alexandrium minutum in East China Sea.</title>
        <authorList>
            <person name="Yang Q."/>
            <person name="Zhang X."/>
            <person name="Tian X."/>
        </authorList>
    </citation>
    <scope>NUCLEOTIDE SEQUENCE [LARGE SCALE GENOMIC DNA]</scope>
    <source>
        <strain evidence="10 11">AM1-D1</strain>
        <plasmid evidence="10 11">unnamed4</plasmid>
    </source>
</reference>
<comment type="function">
    <text evidence="7">Part of the tripartite ATP-independent periplasmic (TRAP) transport system.</text>
</comment>
<dbReference type="KEGG" id="suam:BOO69_20795"/>
<sequence>MSQVVIIWFVLGWFLAFLVLGQAVASCLLGAGIVGIVLWTDGFRVLSGIIGGDVFYTTSTYSLSIIPLYLLMAQMLVRGGVILDLFRVGHRIVGYRRYPLGVATLITGGMLGAVSGSASASSAALASLAGPELERVGYTRAFSVSLAAVSGSLSAIIPPSIVFIIYGSLTLVPIGHMFIGALGPALVCILVYMLCLRLFARVQPGAVDGMKAGGEAVDDRVTGRTLTATGFVVFLMVTVFGTIYGGIVTVGEAGALGAFLSVVGMFAMRRVTLAGFGEALAESVKVTAMLMMLVIGAQIFARFLSFSRVPRMLLEVTEPLLAQPSLLIALLLAIIFVAGMFLESAAVIVLMVPILMPIIDAAQIDPLWFGVMAMLMISVGLLTPPVGLAVYAAAAAGKVPVGPVFRGAFPFALLAALVCGLVMILLPGIVTWLPGLM</sequence>
<dbReference type="Pfam" id="PF06808">
    <property type="entry name" value="DctM"/>
    <property type="match status" value="1"/>
</dbReference>
<keyword evidence="11" id="KW-1185">Reference proteome</keyword>
<feature type="transmembrane region" description="Helical" evidence="8">
    <location>
        <begin position="253"/>
        <end position="272"/>
    </location>
</feature>
<feature type="transmembrane region" description="Helical" evidence="8">
    <location>
        <begin position="367"/>
        <end position="391"/>
    </location>
</feature>
<name>A0A1J0WNV9_9RHOB</name>
<dbReference type="GO" id="GO:0022857">
    <property type="term" value="F:transmembrane transporter activity"/>
    <property type="evidence" value="ECO:0007669"/>
    <property type="project" value="UniProtKB-UniRule"/>
</dbReference>
<evidence type="ECO:0000256" key="6">
    <source>
        <dbReference type="ARBA" id="ARBA00023136"/>
    </source>
</evidence>
<keyword evidence="10" id="KW-0614">Plasmid</keyword>
<dbReference type="InterPro" id="IPR010656">
    <property type="entry name" value="DctM"/>
</dbReference>
<feature type="transmembrane region" description="Helical" evidence="8">
    <location>
        <begin position="221"/>
        <end position="247"/>
    </location>
</feature>
<keyword evidence="6 8" id="KW-0472">Membrane</keyword>
<dbReference type="AlphaFoldDB" id="A0A1J0WNV9"/>
<dbReference type="EMBL" id="CP018080">
    <property type="protein sequence ID" value="APE45994.1"/>
    <property type="molecule type" value="Genomic_DNA"/>
</dbReference>
<dbReference type="RefSeq" id="WP_071974305.1">
    <property type="nucleotide sequence ID" value="NZ_CP018080.1"/>
</dbReference>
<organism evidence="10 11">
    <name type="scientific">Sulfitobacter alexandrii</name>
    <dbReference type="NCBI Taxonomy" id="1917485"/>
    <lineage>
        <taxon>Bacteria</taxon>
        <taxon>Pseudomonadati</taxon>
        <taxon>Pseudomonadota</taxon>
        <taxon>Alphaproteobacteria</taxon>
        <taxon>Rhodobacterales</taxon>
        <taxon>Roseobacteraceae</taxon>
        <taxon>Sulfitobacter</taxon>
    </lineage>
</organism>
<dbReference type="InterPro" id="IPR004681">
    <property type="entry name" value="TRAP_DctM"/>
</dbReference>
<evidence type="ECO:0000256" key="5">
    <source>
        <dbReference type="ARBA" id="ARBA00022989"/>
    </source>
</evidence>
<feature type="transmembrane region" description="Helical" evidence="8">
    <location>
        <begin position="141"/>
        <end position="166"/>
    </location>
</feature>
<evidence type="ECO:0000256" key="7">
    <source>
        <dbReference type="RuleBase" id="RU369079"/>
    </source>
</evidence>
<feature type="transmembrane region" description="Helical" evidence="8">
    <location>
        <begin position="326"/>
        <end position="355"/>
    </location>
</feature>
<dbReference type="OrthoDB" id="9785600at2"/>
<evidence type="ECO:0000256" key="8">
    <source>
        <dbReference type="SAM" id="Phobius"/>
    </source>
</evidence>
<keyword evidence="2" id="KW-1003">Cell membrane</keyword>
<gene>
    <name evidence="10" type="ORF">BOO69_20795</name>
</gene>
<evidence type="ECO:0000313" key="10">
    <source>
        <dbReference type="EMBL" id="APE45994.1"/>
    </source>
</evidence>
<geneLocation type="plasmid" evidence="10 11">
    <name>unnamed4</name>
</geneLocation>